<evidence type="ECO:0000256" key="2">
    <source>
        <dbReference type="ARBA" id="ARBA00022606"/>
    </source>
</evidence>
<feature type="transmembrane region" description="Helical" evidence="8">
    <location>
        <begin position="159"/>
        <end position="188"/>
    </location>
</feature>
<keyword evidence="11" id="KW-1185">Reference proteome</keyword>
<dbReference type="PROSITE" id="PS50262">
    <property type="entry name" value="G_PROTEIN_RECEP_F1_2"/>
    <property type="match status" value="1"/>
</dbReference>
<sequence>LWISLYFLCSVLGNITFLLAIKAESSLREPIYLLLAMLASTDLVLSTSTLPNMFDIFWLDSYLAQMFFIHTFLLVESGMLVAMALDCYITICHPLRHSSILYTPMVVALGSLVLVCGVLLVSPSCFILRRMPFCQQRIISHCEHMAMVKLACGDTRVSYIYGFFVAFVLSGPDLTLISVSYTVILQVVRRQSPTEARHKLFNMSMSMSHACVTLDFYIPAIFMFLTHGFGQSIPPHVHVIVVNLYLMVPPMLNSIVYGVRTKKIWDTVV</sequence>
<organism evidence="10 11">
    <name type="scientific">Baryphthengus martii</name>
    <name type="common">Rufous motmot</name>
    <dbReference type="NCBI Taxonomy" id="176943"/>
    <lineage>
        <taxon>Eukaryota</taxon>
        <taxon>Metazoa</taxon>
        <taxon>Chordata</taxon>
        <taxon>Craniata</taxon>
        <taxon>Vertebrata</taxon>
        <taxon>Euteleostomi</taxon>
        <taxon>Archelosauria</taxon>
        <taxon>Archosauria</taxon>
        <taxon>Dinosauria</taxon>
        <taxon>Saurischia</taxon>
        <taxon>Theropoda</taxon>
        <taxon>Coelurosauria</taxon>
        <taxon>Aves</taxon>
        <taxon>Neognathae</taxon>
        <taxon>Neoaves</taxon>
        <taxon>Telluraves</taxon>
        <taxon>Coraciimorphae</taxon>
        <taxon>Coraciiformes</taxon>
        <taxon>Momotidae</taxon>
        <taxon>Baryphthengus</taxon>
    </lineage>
</organism>
<dbReference type="SUPFAM" id="SSF81321">
    <property type="entry name" value="Family A G protein-coupled receptor-like"/>
    <property type="match status" value="1"/>
</dbReference>
<dbReference type="GO" id="GO:0007186">
    <property type="term" value="P:G protein-coupled receptor signaling pathway"/>
    <property type="evidence" value="ECO:0007669"/>
    <property type="project" value="InterPro"/>
</dbReference>
<keyword evidence="7" id="KW-0807">Transducer</keyword>
<feature type="non-terminal residue" evidence="10">
    <location>
        <position position="1"/>
    </location>
</feature>
<dbReference type="InterPro" id="IPR017452">
    <property type="entry name" value="GPCR_Rhodpsn_7TM"/>
</dbReference>
<feature type="transmembrane region" description="Helical" evidence="8">
    <location>
        <begin position="100"/>
        <end position="121"/>
    </location>
</feature>
<dbReference type="Gene3D" id="1.20.1070.10">
    <property type="entry name" value="Rhodopsin 7-helix transmembrane proteins"/>
    <property type="match status" value="1"/>
</dbReference>
<dbReference type="GO" id="GO:0005886">
    <property type="term" value="C:plasma membrane"/>
    <property type="evidence" value="ECO:0007669"/>
    <property type="project" value="TreeGrafter"/>
</dbReference>
<dbReference type="Proteomes" id="UP000578343">
    <property type="component" value="Unassembled WGS sequence"/>
</dbReference>
<feature type="transmembrane region" description="Helical" evidence="8">
    <location>
        <begin position="200"/>
        <end position="225"/>
    </location>
</feature>
<keyword evidence="4" id="KW-0552">Olfaction</keyword>
<evidence type="ECO:0000256" key="7">
    <source>
        <dbReference type="ARBA" id="ARBA00023224"/>
    </source>
</evidence>
<dbReference type="GO" id="GO:0004984">
    <property type="term" value="F:olfactory receptor activity"/>
    <property type="evidence" value="ECO:0007669"/>
    <property type="project" value="InterPro"/>
</dbReference>
<feature type="domain" description="G-protein coupled receptors family 1 profile" evidence="9">
    <location>
        <begin position="13"/>
        <end position="257"/>
    </location>
</feature>
<dbReference type="InterPro" id="IPR050402">
    <property type="entry name" value="OR51/52/56-like"/>
</dbReference>
<reference evidence="10 11" key="1">
    <citation type="submission" date="2019-09" db="EMBL/GenBank/DDBJ databases">
        <title>Bird 10,000 Genomes (B10K) Project - Family phase.</title>
        <authorList>
            <person name="Zhang G."/>
        </authorList>
    </citation>
    <scope>NUCLEOTIDE SEQUENCE [LARGE SCALE GENOMIC DNA]</scope>
    <source>
        <strain evidence="10">B10K-DU-001-21</strain>
        <tissue evidence="10">Muscle</tissue>
    </source>
</reference>
<evidence type="ECO:0000256" key="4">
    <source>
        <dbReference type="ARBA" id="ARBA00022725"/>
    </source>
</evidence>
<dbReference type="PANTHER" id="PTHR26450">
    <property type="entry name" value="OLFACTORY RECEPTOR 56B1-RELATED"/>
    <property type="match status" value="1"/>
</dbReference>
<gene>
    <name evidence="10" type="primary">Or52r1</name>
    <name evidence="10" type="ORF">BARMAR_R14341</name>
</gene>
<evidence type="ECO:0000313" key="11">
    <source>
        <dbReference type="Proteomes" id="UP000578343"/>
    </source>
</evidence>
<dbReference type="EMBL" id="VWZK01012267">
    <property type="protein sequence ID" value="NXG74910.1"/>
    <property type="molecule type" value="Genomic_DNA"/>
</dbReference>
<dbReference type="Pfam" id="PF13853">
    <property type="entry name" value="7tm_4"/>
    <property type="match status" value="1"/>
</dbReference>
<feature type="transmembrane region" description="Helical" evidence="8">
    <location>
        <begin position="6"/>
        <end position="23"/>
    </location>
</feature>
<comment type="subcellular location">
    <subcellularLocation>
        <location evidence="1">Membrane</location>
        <topology evidence="1">Multi-pass membrane protein</topology>
    </subcellularLocation>
</comment>
<dbReference type="PRINTS" id="PR00245">
    <property type="entry name" value="OLFACTORYR"/>
</dbReference>
<feature type="transmembrane region" description="Helical" evidence="8">
    <location>
        <begin position="62"/>
        <end position="88"/>
    </location>
</feature>
<comment type="caution">
    <text evidence="10">The sequence shown here is derived from an EMBL/GenBank/DDBJ whole genome shotgun (WGS) entry which is preliminary data.</text>
</comment>
<keyword evidence="2" id="KW-0716">Sensory transduction</keyword>
<dbReference type="PANTHER" id="PTHR26450:SF156">
    <property type="entry name" value="OLFACTORY RECEPTOR 52R1"/>
    <property type="match status" value="1"/>
</dbReference>
<evidence type="ECO:0000256" key="5">
    <source>
        <dbReference type="ARBA" id="ARBA00022989"/>
    </source>
</evidence>
<evidence type="ECO:0000256" key="6">
    <source>
        <dbReference type="ARBA" id="ARBA00023136"/>
    </source>
</evidence>
<evidence type="ECO:0000259" key="9">
    <source>
        <dbReference type="PROSITE" id="PS50262"/>
    </source>
</evidence>
<evidence type="ECO:0000256" key="1">
    <source>
        <dbReference type="ARBA" id="ARBA00004141"/>
    </source>
</evidence>
<name>A0A7K9EDU4_BARMA</name>
<dbReference type="InterPro" id="IPR000725">
    <property type="entry name" value="Olfact_rcpt"/>
</dbReference>
<protein>
    <submittedName>
        <fullName evidence="10">O52R1 protein</fullName>
    </submittedName>
</protein>
<accession>A0A7K9EDU4</accession>
<evidence type="ECO:0000256" key="8">
    <source>
        <dbReference type="SAM" id="Phobius"/>
    </source>
</evidence>
<feature type="transmembrane region" description="Helical" evidence="8">
    <location>
        <begin position="237"/>
        <end position="259"/>
    </location>
</feature>
<evidence type="ECO:0000256" key="3">
    <source>
        <dbReference type="ARBA" id="ARBA00022692"/>
    </source>
</evidence>
<proteinExistence type="predicted"/>
<keyword evidence="3 8" id="KW-0812">Transmembrane</keyword>
<keyword evidence="5 8" id="KW-1133">Transmembrane helix</keyword>
<keyword evidence="6 8" id="KW-0472">Membrane</keyword>
<feature type="non-terminal residue" evidence="10">
    <location>
        <position position="269"/>
    </location>
</feature>
<dbReference type="OrthoDB" id="10254436at2759"/>
<dbReference type="AlphaFoldDB" id="A0A7K9EDU4"/>
<evidence type="ECO:0000313" key="10">
    <source>
        <dbReference type="EMBL" id="NXG74910.1"/>
    </source>
</evidence>